<feature type="compositionally biased region" description="Polar residues" evidence="1">
    <location>
        <begin position="14"/>
        <end position="23"/>
    </location>
</feature>
<organism evidence="2 3">
    <name type="scientific">Iphiclides podalirius</name>
    <name type="common">scarce swallowtail</name>
    <dbReference type="NCBI Taxonomy" id="110791"/>
    <lineage>
        <taxon>Eukaryota</taxon>
        <taxon>Metazoa</taxon>
        <taxon>Ecdysozoa</taxon>
        <taxon>Arthropoda</taxon>
        <taxon>Hexapoda</taxon>
        <taxon>Insecta</taxon>
        <taxon>Pterygota</taxon>
        <taxon>Neoptera</taxon>
        <taxon>Endopterygota</taxon>
        <taxon>Lepidoptera</taxon>
        <taxon>Glossata</taxon>
        <taxon>Ditrysia</taxon>
        <taxon>Papilionoidea</taxon>
        <taxon>Papilionidae</taxon>
        <taxon>Papilioninae</taxon>
        <taxon>Iphiclides</taxon>
    </lineage>
</organism>
<sequence>MMTNAEMEEKHKSISTTINAPESQSIELSKQEFPSKQSTLKAIVTRNPKTTLINVAQTNVEMSGSSS</sequence>
<reference evidence="2" key="1">
    <citation type="submission" date="2022-03" db="EMBL/GenBank/DDBJ databases">
        <authorList>
            <person name="Martin H S."/>
        </authorList>
    </citation>
    <scope>NUCLEOTIDE SEQUENCE</scope>
</reference>
<dbReference type="EMBL" id="OW152838">
    <property type="protein sequence ID" value="CAH2059661.1"/>
    <property type="molecule type" value="Genomic_DNA"/>
</dbReference>
<feature type="region of interest" description="Disordered" evidence="1">
    <location>
        <begin position="1"/>
        <end position="23"/>
    </location>
</feature>
<evidence type="ECO:0000313" key="2">
    <source>
        <dbReference type="EMBL" id="CAH2059661.1"/>
    </source>
</evidence>
<keyword evidence="3" id="KW-1185">Reference proteome</keyword>
<feature type="non-terminal residue" evidence="2">
    <location>
        <position position="1"/>
    </location>
</feature>
<evidence type="ECO:0000313" key="3">
    <source>
        <dbReference type="Proteomes" id="UP000837857"/>
    </source>
</evidence>
<proteinExistence type="predicted"/>
<evidence type="ECO:0000256" key="1">
    <source>
        <dbReference type="SAM" id="MobiDB-lite"/>
    </source>
</evidence>
<name>A0ABN8IPA0_9NEOP</name>
<accession>A0ABN8IPA0</accession>
<dbReference type="Proteomes" id="UP000837857">
    <property type="component" value="Chromosome 26"/>
</dbReference>
<evidence type="ECO:0008006" key="4">
    <source>
        <dbReference type="Google" id="ProtNLM"/>
    </source>
</evidence>
<gene>
    <name evidence="2" type="ORF">IPOD504_LOCUS10970</name>
</gene>
<protein>
    <recommendedName>
        <fullName evidence="4">Acetylcholinergic receptor M4</fullName>
    </recommendedName>
</protein>